<dbReference type="Proteomes" id="UP000095141">
    <property type="component" value="Unassembled WGS sequence"/>
</dbReference>
<protein>
    <recommendedName>
        <fullName evidence="7">DNA-binding protein</fullName>
    </recommendedName>
</protein>
<sequence>MNQLSKDEKRVLRLIPKGSTNPRPQKELVRLTGFNARKLRLIINELIVKHGIPIGAQYTKPNGYYIVTNEDERGKAIVPLVSQYGELFKRAQSIHNADLQRF</sequence>
<dbReference type="EMBL" id="WJNE01000018">
    <property type="protein sequence ID" value="MRG69480.1"/>
    <property type="molecule type" value="Genomic_DNA"/>
</dbReference>
<organism evidence="3 4">
    <name type="scientific">Limosilactobacillus reuteri</name>
    <name type="common">Lactobacillus reuteri</name>
    <dbReference type="NCBI Taxonomy" id="1598"/>
    <lineage>
        <taxon>Bacteria</taxon>
        <taxon>Bacillati</taxon>
        <taxon>Bacillota</taxon>
        <taxon>Bacilli</taxon>
        <taxon>Lactobacillales</taxon>
        <taxon>Lactobacillaceae</taxon>
        <taxon>Limosilactobacillus</taxon>
    </lineage>
</organism>
<dbReference type="EMBL" id="WJMV01000050">
    <property type="protein sequence ID" value="MRG76057.1"/>
    <property type="molecule type" value="Genomic_DNA"/>
</dbReference>
<dbReference type="Proteomes" id="UP000452188">
    <property type="component" value="Unassembled WGS sequence"/>
</dbReference>
<accession>A0A1C2GDZ2</accession>
<dbReference type="EMBL" id="MCNS01000003">
    <property type="protein sequence ID" value="OCX49725.1"/>
    <property type="molecule type" value="Genomic_DNA"/>
</dbReference>
<dbReference type="Proteomes" id="UP000430985">
    <property type="component" value="Unassembled WGS sequence"/>
</dbReference>
<evidence type="ECO:0000313" key="1">
    <source>
        <dbReference type="EMBL" id="MRG69480.1"/>
    </source>
</evidence>
<proteinExistence type="predicted"/>
<reference evidence="3 4" key="1">
    <citation type="submission" date="2016-08" db="EMBL/GenBank/DDBJ databases">
        <title>Probiotic bacterium isolated from chicken gut.</title>
        <authorList>
            <person name="Levy J.L."/>
            <person name="Hassan H.M."/>
            <person name="Mendoza M.A."/>
        </authorList>
    </citation>
    <scope>NUCLEOTIDE SEQUENCE [LARGE SCALE GENOMIC DNA]</scope>
    <source>
        <strain evidence="3 4">P43</strain>
    </source>
</reference>
<evidence type="ECO:0000313" key="2">
    <source>
        <dbReference type="EMBL" id="MRG76057.1"/>
    </source>
</evidence>
<name>A0A1C2GDZ2_LIMRT</name>
<reference evidence="5 6" key="2">
    <citation type="submission" date="2019-11" db="EMBL/GenBank/DDBJ databases">
        <title>Draft genome sequence of 12 host-associated Lactobacillus reuteri rodent strains.</title>
        <authorList>
            <person name="Zhang S."/>
            <person name="Ozcam M."/>
            <person name="Van Pijkeren J.P."/>
        </authorList>
    </citation>
    <scope>NUCLEOTIDE SEQUENCE [LARGE SCALE GENOMIC DNA]</scope>
    <source>
        <strain evidence="2 6">6799jm-1</strain>
        <strain evidence="1 5">Rat19</strain>
    </source>
</reference>
<evidence type="ECO:0008006" key="7">
    <source>
        <dbReference type="Google" id="ProtNLM"/>
    </source>
</evidence>
<evidence type="ECO:0000313" key="6">
    <source>
        <dbReference type="Proteomes" id="UP000452188"/>
    </source>
</evidence>
<evidence type="ECO:0000313" key="5">
    <source>
        <dbReference type="Proteomes" id="UP000430985"/>
    </source>
</evidence>
<evidence type="ECO:0000313" key="4">
    <source>
        <dbReference type="Proteomes" id="UP000095141"/>
    </source>
</evidence>
<gene>
    <name evidence="3" type="ORF">BFD03_02050</name>
    <name evidence="2" type="ORF">GIX79_09920</name>
    <name evidence="1" type="ORF">GIX83_06520</name>
</gene>
<comment type="caution">
    <text evidence="3">The sequence shown here is derived from an EMBL/GenBank/DDBJ whole genome shotgun (WGS) entry which is preliminary data.</text>
</comment>
<dbReference type="RefSeq" id="WP_019251337.1">
    <property type="nucleotide sequence ID" value="NZ_CP130468.1"/>
</dbReference>
<evidence type="ECO:0000313" key="3">
    <source>
        <dbReference type="EMBL" id="OCX49725.1"/>
    </source>
</evidence>
<dbReference type="AlphaFoldDB" id="A0A1C2GDZ2"/>